<organism evidence="1 2">
    <name type="scientific">Thelephora terrestris</name>
    <dbReference type="NCBI Taxonomy" id="56493"/>
    <lineage>
        <taxon>Eukaryota</taxon>
        <taxon>Fungi</taxon>
        <taxon>Dikarya</taxon>
        <taxon>Basidiomycota</taxon>
        <taxon>Agaricomycotina</taxon>
        <taxon>Agaricomycetes</taxon>
        <taxon>Thelephorales</taxon>
        <taxon>Thelephoraceae</taxon>
        <taxon>Thelephora</taxon>
    </lineage>
</organism>
<dbReference type="EMBL" id="WIUZ02000015">
    <property type="protein sequence ID" value="KAF9780982.1"/>
    <property type="molecule type" value="Genomic_DNA"/>
</dbReference>
<dbReference type="Proteomes" id="UP000736335">
    <property type="component" value="Unassembled WGS sequence"/>
</dbReference>
<dbReference type="InterPro" id="IPR041078">
    <property type="entry name" value="Plavaka"/>
</dbReference>
<reference evidence="1" key="1">
    <citation type="journal article" date="2020" name="Nat. Commun.">
        <title>Large-scale genome sequencing of mycorrhizal fungi provides insights into the early evolution of symbiotic traits.</title>
        <authorList>
            <person name="Miyauchi S."/>
            <person name="Kiss E."/>
            <person name="Kuo A."/>
            <person name="Drula E."/>
            <person name="Kohler A."/>
            <person name="Sanchez-Garcia M."/>
            <person name="Morin E."/>
            <person name="Andreopoulos B."/>
            <person name="Barry K.W."/>
            <person name="Bonito G."/>
            <person name="Buee M."/>
            <person name="Carver A."/>
            <person name="Chen C."/>
            <person name="Cichocki N."/>
            <person name="Clum A."/>
            <person name="Culley D."/>
            <person name="Crous P.W."/>
            <person name="Fauchery L."/>
            <person name="Girlanda M."/>
            <person name="Hayes R.D."/>
            <person name="Keri Z."/>
            <person name="LaButti K."/>
            <person name="Lipzen A."/>
            <person name="Lombard V."/>
            <person name="Magnuson J."/>
            <person name="Maillard F."/>
            <person name="Murat C."/>
            <person name="Nolan M."/>
            <person name="Ohm R.A."/>
            <person name="Pangilinan J."/>
            <person name="Pereira M.F."/>
            <person name="Perotto S."/>
            <person name="Peter M."/>
            <person name="Pfister S."/>
            <person name="Riley R."/>
            <person name="Sitrit Y."/>
            <person name="Stielow J.B."/>
            <person name="Szollosi G."/>
            <person name="Zifcakova L."/>
            <person name="Stursova M."/>
            <person name="Spatafora J.W."/>
            <person name="Tedersoo L."/>
            <person name="Vaario L.M."/>
            <person name="Yamada A."/>
            <person name="Yan M."/>
            <person name="Wang P."/>
            <person name="Xu J."/>
            <person name="Bruns T."/>
            <person name="Baldrian P."/>
            <person name="Vilgalys R."/>
            <person name="Dunand C."/>
            <person name="Henrissat B."/>
            <person name="Grigoriev I.V."/>
            <person name="Hibbett D."/>
            <person name="Nagy L.G."/>
            <person name="Martin F.M."/>
        </authorList>
    </citation>
    <scope>NUCLEOTIDE SEQUENCE</scope>
    <source>
        <strain evidence="1">UH-Tt-Lm1</strain>
    </source>
</reference>
<name>A0A9P6L3U6_9AGAM</name>
<accession>A0A9P6L3U6</accession>
<dbReference type="AlphaFoldDB" id="A0A9P6L3U6"/>
<evidence type="ECO:0000313" key="2">
    <source>
        <dbReference type="Proteomes" id="UP000736335"/>
    </source>
</evidence>
<dbReference type="Pfam" id="PF18759">
    <property type="entry name" value="Plavaka"/>
    <property type="match status" value="1"/>
</dbReference>
<comment type="caution">
    <text evidence="1">The sequence shown here is derived from an EMBL/GenBank/DDBJ whole genome shotgun (WGS) entry which is preliminary data.</text>
</comment>
<evidence type="ECO:0000313" key="1">
    <source>
        <dbReference type="EMBL" id="KAF9780982.1"/>
    </source>
</evidence>
<sequence>MSGNWAWEQCDQIATDATTHGSMFIPIILGSDKTTVSVATGQHSYHPVYLSVGKVHNRLQQAHRAALVLISFLPIPKGTCDDAKSKIFRDFCHCLFHGCLAVVNGSTKPYMATWDVVCCADYHFRRAIYGIGPHIADYPEQLLAAGVMCDADHTDLNGSPAVLCTLRQLLRLSNSQNEDTLWYGYVSGTWYF</sequence>
<reference evidence="1" key="2">
    <citation type="submission" date="2020-11" db="EMBL/GenBank/DDBJ databases">
        <authorList>
            <consortium name="DOE Joint Genome Institute"/>
            <person name="Kuo A."/>
            <person name="Miyauchi S."/>
            <person name="Kiss E."/>
            <person name="Drula E."/>
            <person name="Kohler A."/>
            <person name="Sanchez-Garcia M."/>
            <person name="Andreopoulos B."/>
            <person name="Barry K.W."/>
            <person name="Bonito G."/>
            <person name="Buee M."/>
            <person name="Carver A."/>
            <person name="Chen C."/>
            <person name="Cichocki N."/>
            <person name="Clum A."/>
            <person name="Culley D."/>
            <person name="Crous P.W."/>
            <person name="Fauchery L."/>
            <person name="Girlanda M."/>
            <person name="Hayes R."/>
            <person name="Keri Z."/>
            <person name="Labutti K."/>
            <person name="Lipzen A."/>
            <person name="Lombard V."/>
            <person name="Magnuson J."/>
            <person name="Maillard F."/>
            <person name="Morin E."/>
            <person name="Murat C."/>
            <person name="Nolan M."/>
            <person name="Ohm R."/>
            <person name="Pangilinan J."/>
            <person name="Pereira M."/>
            <person name="Perotto S."/>
            <person name="Peter M."/>
            <person name="Riley R."/>
            <person name="Sitrit Y."/>
            <person name="Stielow B."/>
            <person name="Szollosi G."/>
            <person name="Zifcakova L."/>
            <person name="Stursova M."/>
            <person name="Spatafora J.W."/>
            <person name="Tedersoo L."/>
            <person name="Vaario L.-M."/>
            <person name="Yamada A."/>
            <person name="Yan M."/>
            <person name="Wang P."/>
            <person name="Xu J."/>
            <person name="Bruns T."/>
            <person name="Baldrian P."/>
            <person name="Vilgalys R."/>
            <person name="Henrissat B."/>
            <person name="Grigoriev I.V."/>
            <person name="Hibbett D."/>
            <person name="Nagy L.G."/>
            <person name="Martin F.M."/>
        </authorList>
    </citation>
    <scope>NUCLEOTIDE SEQUENCE</scope>
    <source>
        <strain evidence="1">UH-Tt-Lm1</strain>
    </source>
</reference>
<protein>
    <submittedName>
        <fullName evidence="1">Uncharacterized protein</fullName>
    </submittedName>
</protein>
<gene>
    <name evidence="1" type="ORF">BJ322DRAFT_1112371</name>
</gene>
<dbReference type="OrthoDB" id="3199698at2759"/>
<keyword evidence="2" id="KW-1185">Reference proteome</keyword>
<proteinExistence type="predicted"/>